<dbReference type="Gene3D" id="3.30.479.10">
    <property type="entry name" value="6-pyruvoyl tetrahydropterin synthase/QueD"/>
    <property type="match status" value="1"/>
</dbReference>
<dbReference type="EMBL" id="BQKY01000015">
    <property type="protein sequence ID" value="GJN93783.1"/>
    <property type="molecule type" value="Genomic_DNA"/>
</dbReference>
<organism evidence="6 7">
    <name type="scientific">Rhodotorula paludigena</name>
    <dbReference type="NCBI Taxonomy" id="86838"/>
    <lineage>
        <taxon>Eukaryota</taxon>
        <taxon>Fungi</taxon>
        <taxon>Dikarya</taxon>
        <taxon>Basidiomycota</taxon>
        <taxon>Pucciniomycotina</taxon>
        <taxon>Microbotryomycetes</taxon>
        <taxon>Sporidiobolales</taxon>
        <taxon>Sporidiobolaceae</taxon>
        <taxon>Rhodotorula</taxon>
    </lineage>
</organism>
<proteinExistence type="inferred from homology"/>
<name>A0AAV5GU86_9BASI</name>
<gene>
    <name evidence="6" type="ORF">Rhopal_006841-T1</name>
</gene>
<accession>A0AAV5GU86</accession>
<dbReference type="GO" id="GO:0003874">
    <property type="term" value="F:6-pyruvoyltetrahydropterin synthase activity"/>
    <property type="evidence" value="ECO:0007669"/>
    <property type="project" value="UniProtKB-EC"/>
</dbReference>
<evidence type="ECO:0000256" key="1">
    <source>
        <dbReference type="ARBA" id="ARBA00005126"/>
    </source>
</evidence>
<evidence type="ECO:0000313" key="7">
    <source>
        <dbReference type="Proteomes" id="UP001342314"/>
    </source>
</evidence>
<evidence type="ECO:0000256" key="4">
    <source>
        <dbReference type="ARBA" id="ARBA00023007"/>
    </source>
</evidence>
<dbReference type="Pfam" id="PF01242">
    <property type="entry name" value="PTPS"/>
    <property type="match status" value="1"/>
</dbReference>
<dbReference type="EC" id="4.2.3.12" evidence="3"/>
<evidence type="ECO:0000313" key="6">
    <source>
        <dbReference type="EMBL" id="GJN93783.1"/>
    </source>
</evidence>
<dbReference type="InterPro" id="IPR038418">
    <property type="entry name" value="6-PTP_synth/QueD_sf"/>
</dbReference>
<evidence type="ECO:0000256" key="3">
    <source>
        <dbReference type="ARBA" id="ARBA00013100"/>
    </source>
</evidence>
<dbReference type="GO" id="GO:0006729">
    <property type="term" value="P:tetrahydrobiopterin biosynthetic process"/>
    <property type="evidence" value="ECO:0007669"/>
    <property type="project" value="UniProtKB-KW"/>
</dbReference>
<protein>
    <recommendedName>
        <fullName evidence="3">6-pyruvoyltetrahydropterin synthase</fullName>
        <ecNumber evidence="3">4.2.3.12</ecNumber>
    </recommendedName>
</protein>
<comment type="caution">
    <text evidence="6">The sequence shown here is derived from an EMBL/GenBank/DDBJ whole genome shotgun (WGS) entry which is preliminary data.</text>
</comment>
<dbReference type="SUPFAM" id="SSF55620">
    <property type="entry name" value="Tetrahydrobiopterin biosynthesis enzymes-like"/>
    <property type="match status" value="1"/>
</dbReference>
<evidence type="ECO:0000256" key="5">
    <source>
        <dbReference type="SAM" id="MobiDB-lite"/>
    </source>
</evidence>
<feature type="compositionally biased region" description="Low complexity" evidence="5">
    <location>
        <begin position="1"/>
        <end position="22"/>
    </location>
</feature>
<evidence type="ECO:0000256" key="2">
    <source>
        <dbReference type="ARBA" id="ARBA00009164"/>
    </source>
</evidence>
<dbReference type="Proteomes" id="UP001342314">
    <property type="component" value="Unassembled WGS sequence"/>
</dbReference>
<dbReference type="InterPro" id="IPR007115">
    <property type="entry name" value="6-PTP_synth/QueD"/>
</dbReference>
<feature type="region of interest" description="Disordered" evidence="5">
    <location>
        <begin position="1"/>
        <end position="24"/>
    </location>
</feature>
<comment type="similarity">
    <text evidence="2">Belongs to the PTPS family.</text>
</comment>
<keyword evidence="4" id="KW-0783">Tetrahydrobiopterin biosynthesis</keyword>
<sequence length="180" mass="19714">MQVDSPSQEPLQSSASPAPAAPRRAEEQAPLVTLCFSTSVQSVHRLYSSNLSEEKNELRYGVAAMALHGHTYNFELKFRGPVYKSTGQVGGSNVLEEMAGLAIHEVLSNKNLDVDISFFLSRPSTLENVCLFIWRNITVISAPHPFDICEVSVESTPCPRAGIFTTKQRVSFSGDMIALP</sequence>
<comment type="pathway">
    <text evidence="1">Cofactor biosynthesis; tetrahydrobiopterin biosynthesis; tetrahydrobiopterin from 7,8-dihydroneopterin triphosphate: step 1/3.</text>
</comment>
<dbReference type="AlphaFoldDB" id="A0AAV5GU86"/>
<keyword evidence="7" id="KW-1185">Reference proteome</keyword>
<reference evidence="6 7" key="1">
    <citation type="submission" date="2021-12" db="EMBL/GenBank/DDBJ databases">
        <title>High titer production of polyol ester of fatty acids by Rhodotorula paludigena BS15 towards product separation-free biomass refinery.</title>
        <authorList>
            <person name="Mano J."/>
            <person name="Ono H."/>
            <person name="Tanaka T."/>
            <person name="Naito K."/>
            <person name="Sushida H."/>
            <person name="Ike M."/>
            <person name="Tokuyasu K."/>
            <person name="Kitaoka M."/>
        </authorList>
    </citation>
    <scope>NUCLEOTIDE SEQUENCE [LARGE SCALE GENOMIC DNA]</scope>
    <source>
        <strain evidence="6 7">BS15</strain>
    </source>
</reference>